<feature type="region of interest" description="Disordered" evidence="1">
    <location>
        <begin position="1"/>
        <end position="29"/>
    </location>
</feature>
<accession>A0A0E9QNQ9</accession>
<reference evidence="2" key="1">
    <citation type="submission" date="2014-11" db="EMBL/GenBank/DDBJ databases">
        <authorList>
            <person name="Amaro Gonzalez C."/>
        </authorList>
    </citation>
    <scope>NUCLEOTIDE SEQUENCE</scope>
</reference>
<dbReference type="EMBL" id="GBXM01090016">
    <property type="protein sequence ID" value="JAH18561.1"/>
    <property type="molecule type" value="Transcribed_RNA"/>
</dbReference>
<evidence type="ECO:0000313" key="2">
    <source>
        <dbReference type="EMBL" id="JAH18561.1"/>
    </source>
</evidence>
<sequence>MPHSDSPTSSIVCELSLNTTGETVSQGNV</sequence>
<dbReference type="AlphaFoldDB" id="A0A0E9QNQ9"/>
<organism evidence="2">
    <name type="scientific">Anguilla anguilla</name>
    <name type="common">European freshwater eel</name>
    <name type="synonym">Muraena anguilla</name>
    <dbReference type="NCBI Taxonomy" id="7936"/>
    <lineage>
        <taxon>Eukaryota</taxon>
        <taxon>Metazoa</taxon>
        <taxon>Chordata</taxon>
        <taxon>Craniata</taxon>
        <taxon>Vertebrata</taxon>
        <taxon>Euteleostomi</taxon>
        <taxon>Actinopterygii</taxon>
        <taxon>Neopterygii</taxon>
        <taxon>Teleostei</taxon>
        <taxon>Anguilliformes</taxon>
        <taxon>Anguillidae</taxon>
        <taxon>Anguilla</taxon>
    </lineage>
</organism>
<evidence type="ECO:0000256" key="1">
    <source>
        <dbReference type="SAM" id="MobiDB-lite"/>
    </source>
</evidence>
<name>A0A0E9QNQ9_ANGAN</name>
<reference evidence="2" key="2">
    <citation type="journal article" date="2015" name="Fish Shellfish Immunol.">
        <title>Early steps in the European eel (Anguilla anguilla)-Vibrio vulnificus interaction in the gills: Role of the RtxA13 toxin.</title>
        <authorList>
            <person name="Callol A."/>
            <person name="Pajuelo D."/>
            <person name="Ebbesson L."/>
            <person name="Teles M."/>
            <person name="MacKenzie S."/>
            <person name="Amaro C."/>
        </authorList>
    </citation>
    <scope>NUCLEOTIDE SEQUENCE</scope>
</reference>
<protein>
    <submittedName>
        <fullName evidence="2">Uncharacterized protein</fullName>
    </submittedName>
</protein>
<proteinExistence type="predicted"/>